<gene>
    <name evidence="1" type="ORF">E2C01_039832</name>
</gene>
<reference evidence="1 2" key="1">
    <citation type="submission" date="2019-05" db="EMBL/GenBank/DDBJ databases">
        <title>Another draft genome of Portunus trituberculatus and its Hox gene families provides insights of decapod evolution.</title>
        <authorList>
            <person name="Jeong J.-H."/>
            <person name="Song I."/>
            <person name="Kim S."/>
            <person name="Choi T."/>
            <person name="Kim D."/>
            <person name="Ryu S."/>
            <person name="Kim W."/>
        </authorList>
    </citation>
    <scope>NUCLEOTIDE SEQUENCE [LARGE SCALE GENOMIC DNA]</scope>
    <source>
        <tissue evidence="1">Muscle</tissue>
    </source>
</reference>
<dbReference type="Proteomes" id="UP000324222">
    <property type="component" value="Unassembled WGS sequence"/>
</dbReference>
<comment type="caution">
    <text evidence="1">The sequence shown here is derived from an EMBL/GenBank/DDBJ whole genome shotgun (WGS) entry which is preliminary data.</text>
</comment>
<accession>A0A5B7FLZ1</accession>
<keyword evidence="2" id="KW-1185">Reference proteome</keyword>
<sequence length="112" mass="12108">MAIKAIVCLFAHIDGWLEQGADGRSDQRAGVTVKWVLISRRTTDAPLWETTLTSPRVRRQVIPSEVHTPTQVMQVHAYLGGAAVCVIRTARGGERVAGSVCGGGRNKHVCNC</sequence>
<dbReference type="AlphaFoldDB" id="A0A5B7FLZ1"/>
<proteinExistence type="predicted"/>
<dbReference type="EMBL" id="VSRR010007056">
    <property type="protein sequence ID" value="MPC46123.1"/>
    <property type="molecule type" value="Genomic_DNA"/>
</dbReference>
<protein>
    <submittedName>
        <fullName evidence="1">Uncharacterized protein</fullName>
    </submittedName>
</protein>
<evidence type="ECO:0000313" key="2">
    <source>
        <dbReference type="Proteomes" id="UP000324222"/>
    </source>
</evidence>
<evidence type="ECO:0000313" key="1">
    <source>
        <dbReference type="EMBL" id="MPC46123.1"/>
    </source>
</evidence>
<name>A0A5B7FLZ1_PORTR</name>
<organism evidence="1 2">
    <name type="scientific">Portunus trituberculatus</name>
    <name type="common">Swimming crab</name>
    <name type="synonym">Neptunus trituberculatus</name>
    <dbReference type="NCBI Taxonomy" id="210409"/>
    <lineage>
        <taxon>Eukaryota</taxon>
        <taxon>Metazoa</taxon>
        <taxon>Ecdysozoa</taxon>
        <taxon>Arthropoda</taxon>
        <taxon>Crustacea</taxon>
        <taxon>Multicrustacea</taxon>
        <taxon>Malacostraca</taxon>
        <taxon>Eumalacostraca</taxon>
        <taxon>Eucarida</taxon>
        <taxon>Decapoda</taxon>
        <taxon>Pleocyemata</taxon>
        <taxon>Brachyura</taxon>
        <taxon>Eubrachyura</taxon>
        <taxon>Portunoidea</taxon>
        <taxon>Portunidae</taxon>
        <taxon>Portuninae</taxon>
        <taxon>Portunus</taxon>
    </lineage>
</organism>